<dbReference type="Proteomes" id="UP000005439">
    <property type="component" value="Chromosome"/>
</dbReference>
<dbReference type="InterPro" id="IPR003593">
    <property type="entry name" value="AAA+_ATPase"/>
</dbReference>
<dbReference type="InterPro" id="IPR027417">
    <property type="entry name" value="P-loop_NTPase"/>
</dbReference>
<evidence type="ECO:0000259" key="1">
    <source>
        <dbReference type="SMART" id="SM00382"/>
    </source>
</evidence>
<keyword evidence="3" id="KW-1185">Reference proteome</keyword>
<dbReference type="PATRIC" id="fig|679936.5.peg.744"/>
<dbReference type="HOGENOM" id="CLU_064891_1_0_9"/>
<feature type="domain" description="AAA+ ATPase" evidence="1">
    <location>
        <begin position="15"/>
        <end position="299"/>
    </location>
</feature>
<organism evidence="2 3">
    <name type="scientific">Sulfobacillus acidophilus (strain ATCC 700253 / DSM 10332 / NAL)</name>
    <dbReference type="NCBI Taxonomy" id="679936"/>
    <lineage>
        <taxon>Bacteria</taxon>
        <taxon>Bacillati</taxon>
        <taxon>Bacillota</taxon>
        <taxon>Clostridia</taxon>
        <taxon>Eubacteriales</taxon>
        <taxon>Clostridiales Family XVII. Incertae Sedis</taxon>
        <taxon>Sulfobacillus</taxon>
    </lineage>
</organism>
<dbReference type="KEGG" id="sap:Sulac_0692"/>
<reference evidence="3" key="1">
    <citation type="submission" date="2011-12" db="EMBL/GenBank/DDBJ databases">
        <title>The complete genome of chromosome of Sulfobacillus acidophilus DSM 10332.</title>
        <authorList>
            <person name="Lucas S."/>
            <person name="Han J."/>
            <person name="Lapidus A."/>
            <person name="Bruce D."/>
            <person name="Goodwin L."/>
            <person name="Pitluck S."/>
            <person name="Peters L."/>
            <person name="Kyrpides N."/>
            <person name="Mavromatis K."/>
            <person name="Ivanova N."/>
            <person name="Mikhailova N."/>
            <person name="Chertkov O."/>
            <person name="Saunders E."/>
            <person name="Detter J.C."/>
            <person name="Tapia R."/>
            <person name="Han C."/>
            <person name="Land M."/>
            <person name="Hauser L."/>
            <person name="Markowitz V."/>
            <person name="Cheng J.-F."/>
            <person name="Hugenholtz P."/>
            <person name="Woyke T."/>
            <person name="Wu D."/>
            <person name="Pukall R."/>
            <person name="Gehrich-Schroeter G."/>
            <person name="Schneider S."/>
            <person name="Klenk H.-P."/>
            <person name="Eisen J.A."/>
        </authorList>
    </citation>
    <scope>NUCLEOTIDE SEQUENCE [LARGE SCALE GENOMIC DNA]</scope>
    <source>
        <strain evidence="3">ATCC 700253 / DSM 10332 / NAL</strain>
    </source>
</reference>
<proteinExistence type="predicted"/>
<dbReference type="Pfam" id="PF13479">
    <property type="entry name" value="AAA_24"/>
    <property type="match status" value="1"/>
</dbReference>
<dbReference type="STRING" id="679936.Sulac_0692"/>
<dbReference type="Gene3D" id="3.40.50.300">
    <property type="entry name" value="P-loop containing nucleotide triphosphate hydrolases"/>
    <property type="match status" value="1"/>
</dbReference>
<dbReference type="EMBL" id="CP003179">
    <property type="protein sequence ID" value="AEW04200.1"/>
    <property type="molecule type" value="Genomic_DNA"/>
</dbReference>
<evidence type="ECO:0000313" key="3">
    <source>
        <dbReference type="Proteomes" id="UP000005439"/>
    </source>
</evidence>
<gene>
    <name evidence="2" type="ordered locus">Sulac_0692</name>
</gene>
<name>G8U0H8_SULAD</name>
<accession>G8U0H8</accession>
<dbReference type="SUPFAM" id="SSF52540">
    <property type="entry name" value="P-loop containing nucleoside triphosphate hydrolases"/>
    <property type="match status" value="1"/>
</dbReference>
<evidence type="ECO:0000313" key="2">
    <source>
        <dbReference type="EMBL" id="AEW04200.1"/>
    </source>
</evidence>
<reference evidence="2 3" key="2">
    <citation type="journal article" date="2012" name="Stand. Genomic Sci.">
        <title>Complete genome sequence of the moderately thermophilic mineral-sulfide-oxidizing firmicute Sulfobacillus acidophilus type strain (NAL(T)).</title>
        <authorList>
            <person name="Anderson I."/>
            <person name="Chertkov O."/>
            <person name="Chen A."/>
            <person name="Saunders E."/>
            <person name="Lapidus A."/>
            <person name="Nolan M."/>
            <person name="Lucas S."/>
            <person name="Hammon N."/>
            <person name="Deshpande S."/>
            <person name="Cheng J.F."/>
            <person name="Han C."/>
            <person name="Tapia R."/>
            <person name="Goodwin L.A."/>
            <person name="Pitluck S."/>
            <person name="Liolios K."/>
            <person name="Pagani I."/>
            <person name="Ivanova N."/>
            <person name="Mikhailova N."/>
            <person name="Pati A."/>
            <person name="Palaniappan K."/>
            <person name="Land M."/>
            <person name="Pan C."/>
            <person name="Rohde M."/>
            <person name="Pukall R."/>
            <person name="Goker M."/>
            <person name="Detter J.C."/>
            <person name="Woyke T."/>
            <person name="Bristow J."/>
            <person name="Eisen J.A."/>
            <person name="Markowitz V."/>
            <person name="Hugenholtz P."/>
            <person name="Kyrpides N.C."/>
            <person name="Klenk H.P."/>
            <person name="Mavromatis K."/>
        </authorList>
    </citation>
    <scope>NUCLEOTIDE SEQUENCE [LARGE SCALE GENOMIC DNA]</scope>
    <source>
        <strain evidence="3">ATCC 700253 / DSM 10332 / NAL</strain>
    </source>
</reference>
<sequence length="312" mass="33756">MAATITFAKAEKSQAKARIGLIGPAGSGKTYTALRMASAMGQKIAVIDTEHGSASKYADEFTFDVATLPDFDPRTYMAAIQAAAESGYEVLVIDSASHEWYACLEMVDRQAPRFGGNAWAAWSQVTPLHRKFVDTLLDAPLHVIATFRAKTEYAQVTGANGKTEIQKVGVGAVTRDGMEYELDIIGELDLSHVLTITKTRYRDIANKQFEQPGEDLAKLILQWLQAGAPTETVERLTTEQGKQLWAFAQQHQLDVPALLTLVNSLLGTAHTSLRDLSRAEADRLLADIASGILTVPSAEPIPPTDGSTAKAL</sequence>
<dbReference type="AlphaFoldDB" id="G8U0H8"/>
<protein>
    <submittedName>
        <fullName evidence="2">AAA ATPase</fullName>
    </submittedName>
</protein>
<dbReference type="SMART" id="SM00382">
    <property type="entry name" value="AAA"/>
    <property type="match status" value="1"/>
</dbReference>